<protein>
    <submittedName>
        <fullName evidence="1">Uncharacterized protein</fullName>
    </submittedName>
</protein>
<proteinExistence type="predicted"/>
<dbReference type="Proteomes" id="UP000647860">
    <property type="component" value="Unassembled WGS sequence"/>
</dbReference>
<name>A0ABQ4IN76_9ACTN</name>
<dbReference type="InterPro" id="IPR000760">
    <property type="entry name" value="Inositol_monophosphatase-like"/>
</dbReference>
<dbReference type="RefSeq" id="WP_204293285.1">
    <property type="nucleotide sequence ID" value="NZ_BAAAGZ010000056.1"/>
</dbReference>
<dbReference type="Gene3D" id="3.40.190.80">
    <property type="match status" value="1"/>
</dbReference>
<evidence type="ECO:0000313" key="2">
    <source>
        <dbReference type="Proteomes" id="UP000647860"/>
    </source>
</evidence>
<dbReference type="Pfam" id="PF00459">
    <property type="entry name" value="Inositol_P"/>
    <property type="match status" value="1"/>
</dbReference>
<sequence length="88" mass="9430">MPPAAAGFTEGVLEFAKGFAIWDLAPGHYILQSAGGTVLDLAGEPISLDYSLQSLPDIARAMNRRQTFVAAGTYELARDILSHLDLPQ</sequence>
<keyword evidence="2" id="KW-1185">Reference proteome</keyword>
<dbReference type="SUPFAM" id="SSF56655">
    <property type="entry name" value="Carbohydrate phosphatase"/>
    <property type="match status" value="1"/>
</dbReference>
<reference evidence="1 2" key="1">
    <citation type="submission" date="2021-01" db="EMBL/GenBank/DDBJ databases">
        <title>Whole genome shotgun sequence of Verrucosispora gifhornensis NBRC 16317.</title>
        <authorList>
            <person name="Komaki H."/>
            <person name="Tamura T."/>
        </authorList>
    </citation>
    <scope>NUCLEOTIDE SEQUENCE [LARGE SCALE GENOMIC DNA]</scope>
    <source>
        <strain evidence="1 2">NBRC 16317</strain>
    </source>
</reference>
<accession>A0ABQ4IN76</accession>
<gene>
    <name evidence="1" type="ORF">Vgi01_59640</name>
</gene>
<organism evidence="1 2">
    <name type="scientific">Micromonospora gifhornensis</name>
    <dbReference type="NCBI Taxonomy" id="84594"/>
    <lineage>
        <taxon>Bacteria</taxon>
        <taxon>Bacillati</taxon>
        <taxon>Actinomycetota</taxon>
        <taxon>Actinomycetes</taxon>
        <taxon>Micromonosporales</taxon>
        <taxon>Micromonosporaceae</taxon>
        <taxon>Micromonospora</taxon>
    </lineage>
</organism>
<comment type="caution">
    <text evidence="1">The sequence shown here is derived from an EMBL/GenBank/DDBJ whole genome shotgun (WGS) entry which is preliminary data.</text>
</comment>
<dbReference type="EMBL" id="BOPA01000076">
    <property type="protein sequence ID" value="GIJ19280.1"/>
    <property type="molecule type" value="Genomic_DNA"/>
</dbReference>
<evidence type="ECO:0000313" key="1">
    <source>
        <dbReference type="EMBL" id="GIJ19280.1"/>
    </source>
</evidence>